<keyword evidence="1" id="KW-0472">Membrane</keyword>
<protein>
    <submittedName>
        <fullName evidence="2">DUF3054 domain-containing protein</fullName>
    </submittedName>
</protein>
<feature type="transmembrane region" description="Helical" evidence="1">
    <location>
        <begin position="7"/>
        <end position="27"/>
    </location>
</feature>
<evidence type="ECO:0000256" key="1">
    <source>
        <dbReference type="SAM" id="Phobius"/>
    </source>
</evidence>
<keyword evidence="1" id="KW-1133">Transmembrane helix</keyword>
<dbReference type="InterPro" id="IPR021414">
    <property type="entry name" value="DUF3054"/>
</dbReference>
<accession>A0A9X3TMJ4</accession>
<keyword evidence="3" id="KW-1185">Reference proteome</keyword>
<proteinExistence type="predicted"/>
<dbReference type="PANTHER" id="PTHR35283:SF3">
    <property type="entry name" value="T12C22.21 PROTEIN"/>
    <property type="match status" value="1"/>
</dbReference>
<dbReference type="Pfam" id="PF11255">
    <property type="entry name" value="DUF3054"/>
    <property type="match status" value="1"/>
</dbReference>
<feature type="transmembrane region" description="Helical" evidence="1">
    <location>
        <begin position="106"/>
        <end position="129"/>
    </location>
</feature>
<dbReference type="RefSeq" id="WP_029099129.1">
    <property type="nucleotide sequence ID" value="NZ_JAPYYP010000002.1"/>
</dbReference>
<name>A0A9X3TMJ4_9BACL</name>
<sequence>MKRIHASAGYVLFAGDLAAFLLFTYYGKRAHGLPADAPGILETAAPFLLGWLAAALLLRLYSPKAYERPGRLILITVAAWTVAAPLGLIIRALWLGTPITLMFAAVAYGIMLVFLLGWRIPFGIVHALIRRRTAPR</sequence>
<evidence type="ECO:0000313" key="2">
    <source>
        <dbReference type="EMBL" id="MDA5107185.1"/>
    </source>
</evidence>
<gene>
    <name evidence="2" type="ORF">O3V59_02340</name>
</gene>
<feature type="transmembrane region" description="Helical" evidence="1">
    <location>
        <begin position="72"/>
        <end position="94"/>
    </location>
</feature>
<dbReference type="PANTHER" id="PTHR35283">
    <property type="entry name" value="T12C22.21 PROTEIN"/>
    <property type="match status" value="1"/>
</dbReference>
<organism evidence="2 3">
    <name type="scientific">Brevibacillus thermoruber</name>
    <dbReference type="NCBI Taxonomy" id="33942"/>
    <lineage>
        <taxon>Bacteria</taxon>
        <taxon>Bacillati</taxon>
        <taxon>Bacillota</taxon>
        <taxon>Bacilli</taxon>
        <taxon>Bacillales</taxon>
        <taxon>Paenibacillaceae</taxon>
        <taxon>Brevibacillus</taxon>
    </lineage>
</organism>
<comment type="caution">
    <text evidence="2">The sequence shown here is derived from an EMBL/GenBank/DDBJ whole genome shotgun (WGS) entry which is preliminary data.</text>
</comment>
<dbReference type="EMBL" id="JAPYYP010000002">
    <property type="protein sequence ID" value="MDA5107185.1"/>
    <property type="molecule type" value="Genomic_DNA"/>
</dbReference>
<dbReference type="AlphaFoldDB" id="A0A9X3TMJ4"/>
<evidence type="ECO:0000313" key="3">
    <source>
        <dbReference type="Proteomes" id="UP001151071"/>
    </source>
</evidence>
<dbReference type="Proteomes" id="UP001151071">
    <property type="component" value="Unassembled WGS sequence"/>
</dbReference>
<feature type="transmembrane region" description="Helical" evidence="1">
    <location>
        <begin position="39"/>
        <end position="60"/>
    </location>
</feature>
<keyword evidence="1" id="KW-0812">Transmembrane</keyword>
<reference evidence="2" key="1">
    <citation type="submission" date="2022-12" db="EMBL/GenBank/DDBJ databases">
        <title>Draft genome sequence of the thermophilic strain Brevibacillus thermoruber HT42, isolated from Los Humeros, Puebla, Mexico, with biotechnological potential.</title>
        <authorList>
            <person name="Lara Sanchez J."/>
            <person name="Solis Palacios R."/>
            <person name="Bustos Baena A.S."/>
            <person name="Ruz Baez A.E."/>
            <person name="Espinosa Luna G."/>
            <person name="Oliart Ros R.M."/>
        </authorList>
    </citation>
    <scope>NUCLEOTIDE SEQUENCE</scope>
    <source>
        <strain evidence="2">HT42</strain>
    </source>
</reference>